<feature type="non-terminal residue" evidence="2">
    <location>
        <position position="1"/>
    </location>
</feature>
<evidence type="ECO:0000313" key="3">
    <source>
        <dbReference type="Proteomes" id="UP000010411"/>
    </source>
</evidence>
<dbReference type="EMBL" id="AEJC01000586">
    <property type="protein sequence ID" value="EKX61558.1"/>
    <property type="molecule type" value="Genomic_DNA"/>
</dbReference>
<dbReference type="AlphaFoldDB" id="L1KME2"/>
<gene>
    <name evidence="2" type="ORF">STRIP9103_07895</name>
</gene>
<proteinExistence type="predicted"/>
<reference evidence="2 3" key="1">
    <citation type="submission" date="2012-11" db="EMBL/GenBank/DDBJ databases">
        <authorList>
            <person name="Huguet-Tapia J.C."/>
            <person name="Durkin A.S."/>
            <person name="Pettis G.S."/>
            <person name="Badger J.H."/>
        </authorList>
    </citation>
    <scope>NUCLEOTIDE SEQUENCE [LARGE SCALE GENOMIC DNA]</scope>
    <source>
        <strain evidence="2 3">91-03</strain>
    </source>
</reference>
<evidence type="ECO:0000313" key="2">
    <source>
        <dbReference type="EMBL" id="EKX61558.1"/>
    </source>
</evidence>
<feature type="compositionally biased region" description="Basic and acidic residues" evidence="1">
    <location>
        <begin position="57"/>
        <end position="67"/>
    </location>
</feature>
<keyword evidence="3" id="KW-1185">Reference proteome</keyword>
<feature type="region of interest" description="Disordered" evidence="1">
    <location>
        <begin position="1"/>
        <end position="110"/>
    </location>
</feature>
<feature type="compositionally biased region" description="Low complexity" evidence="1">
    <location>
        <begin position="85"/>
        <end position="101"/>
    </location>
</feature>
<sequence>RYRLVSSVVRGSPAPRGPAVSSPTRRAAAASNGPLPSVPVIRRARLGAAVAGGQERSAAHPGERGALGERVGGPRRSLSSHRTSRTASSSIAAPDDSSSGAAEERRGSAR</sequence>
<organism evidence="2 3">
    <name type="scientific">Streptomyces ipomoeae 91-03</name>
    <dbReference type="NCBI Taxonomy" id="698759"/>
    <lineage>
        <taxon>Bacteria</taxon>
        <taxon>Bacillati</taxon>
        <taxon>Actinomycetota</taxon>
        <taxon>Actinomycetes</taxon>
        <taxon>Kitasatosporales</taxon>
        <taxon>Streptomycetaceae</taxon>
        <taxon>Streptomyces</taxon>
    </lineage>
</organism>
<name>L1KME2_9ACTN</name>
<dbReference type="Proteomes" id="UP000010411">
    <property type="component" value="Unassembled WGS sequence"/>
</dbReference>
<accession>L1KME2</accession>
<evidence type="ECO:0000256" key="1">
    <source>
        <dbReference type="SAM" id="MobiDB-lite"/>
    </source>
</evidence>
<protein>
    <submittedName>
        <fullName evidence="2">Uncharacterized protein</fullName>
    </submittedName>
</protein>
<comment type="caution">
    <text evidence="2">The sequence shown here is derived from an EMBL/GenBank/DDBJ whole genome shotgun (WGS) entry which is preliminary data.</text>
</comment>